<keyword evidence="2" id="KW-1185">Reference proteome</keyword>
<dbReference type="AlphaFoldDB" id="A0A5J5IZQ7"/>
<dbReference type="RefSeq" id="WP_150450256.1">
    <property type="nucleotide sequence ID" value="NZ_VYSA01000005.1"/>
</dbReference>
<protein>
    <recommendedName>
        <fullName evidence="3">DUF4913 domain-containing protein</fullName>
    </recommendedName>
</protein>
<name>A0A5J5IZQ7_9MICO</name>
<organism evidence="1 2">
    <name type="scientific">Microbacterium rhizomatis</name>
    <dbReference type="NCBI Taxonomy" id="1631477"/>
    <lineage>
        <taxon>Bacteria</taxon>
        <taxon>Bacillati</taxon>
        <taxon>Actinomycetota</taxon>
        <taxon>Actinomycetes</taxon>
        <taxon>Micrococcales</taxon>
        <taxon>Microbacteriaceae</taxon>
        <taxon>Microbacterium</taxon>
    </lineage>
</organism>
<evidence type="ECO:0000313" key="1">
    <source>
        <dbReference type="EMBL" id="KAA9105524.1"/>
    </source>
</evidence>
<evidence type="ECO:0008006" key="3">
    <source>
        <dbReference type="Google" id="ProtNLM"/>
    </source>
</evidence>
<reference evidence="2" key="1">
    <citation type="submission" date="2019-09" db="EMBL/GenBank/DDBJ databases">
        <title>Mumia zhuanghuii sp. nov. isolated from the intestinal contents of plateau pika (Ochotona curzoniae) in the Qinghai-Tibet plateau of China.</title>
        <authorList>
            <person name="Tian Z."/>
        </authorList>
    </citation>
    <scope>NUCLEOTIDE SEQUENCE [LARGE SCALE GENOMIC DNA]</scope>
    <source>
        <strain evidence="2">JCM 30598</strain>
    </source>
</reference>
<evidence type="ECO:0000313" key="2">
    <source>
        <dbReference type="Proteomes" id="UP000325827"/>
    </source>
</evidence>
<proteinExistence type="predicted"/>
<gene>
    <name evidence="1" type="ORF">F6B43_17255</name>
</gene>
<dbReference type="Proteomes" id="UP000325827">
    <property type="component" value="Unassembled WGS sequence"/>
</dbReference>
<dbReference type="EMBL" id="VYSA01000005">
    <property type="protein sequence ID" value="KAA9105524.1"/>
    <property type="molecule type" value="Genomic_DNA"/>
</dbReference>
<dbReference type="OrthoDB" id="3535759at2"/>
<accession>A0A5J5IZQ7</accession>
<comment type="caution">
    <text evidence="1">The sequence shown here is derived from an EMBL/GenBank/DDBJ whole genome shotgun (WGS) entry which is preliminary data.</text>
</comment>
<sequence length="155" mass="17878">MIDDDSPLDLDFLLREDISDVHFEIPAVPPTLTAWQKLKDADAPAAWDSLREWVEWVTVRYDFSESVVPVCWWRHDELVEELAALHASHIAAFDPSDAGLGPIRWHEQLDVARARLRHAYYGQCSNGHKAHQPREWANAVDDREWDAWASQSHSK</sequence>